<dbReference type="AlphaFoldDB" id="A0A3P8FQP0"/>
<organism evidence="1 2">
    <name type="scientific">Schistosoma mattheei</name>
    <dbReference type="NCBI Taxonomy" id="31246"/>
    <lineage>
        <taxon>Eukaryota</taxon>
        <taxon>Metazoa</taxon>
        <taxon>Spiralia</taxon>
        <taxon>Lophotrochozoa</taxon>
        <taxon>Platyhelminthes</taxon>
        <taxon>Trematoda</taxon>
        <taxon>Digenea</taxon>
        <taxon>Strigeidida</taxon>
        <taxon>Schistosomatoidea</taxon>
        <taxon>Schistosomatidae</taxon>
        <taxon>Schistosoma</taxon>
    </lineage>
</organism>
<name>A0A3P8FQP0_9TREM</name>
<keyword evidence="2" id="KW-1185">Reference proteome</keyword>
<sequence length="60" mass="6554">MGLLFFLESTDVRLLAIERLVLSLDLLTCEAVRPRPGLFLNALLDLGVCFSGDSMDDNGP</sequence>
<evidence type="ECO:0000313" key="1">
    <source>
        <dbReference type="EMBL" id="VDP78567.1"/>
    </source>
</evidence>
<accession>A0A3P8FQP0</accession>
<proteinExistence type="predicted"/>
<evidence type="ECO:0000313" key="2">
    <source>
        <dbReference type="Proteomes" id="UP000269396"/>
    </source>
</evidence>
<protein>
    <submittedName>
        <fullName evidence="1">Uncharacterized protein</fullName>
    </submittedName>
</protein>
<gene>
    <name evidence="1" type="ORF">SMTD_LOCUS18989</name>
</gene>
<reference evidence="1 2" key="1">
    <citation type="submission" date="2018-11" db="EMBL/GenBank/DDBJ databases">
        <authorList>
            <consortium name="Pathogen Informatics"/>
        </authorList>
    </citation>
    <scope>NUCLEOTIDE SEQUENCE [LARGE SCALE GENOMIC DNA]</scope>
    <source>
        <strain>Denwood</strain>
        <strain evidence="2">Zambia</strain>
    </source>
</reference>
<dbReference type="Proteomes" id="UP000269396">
    <property type="component" value="Unassembled WGS sequence"/>
</dbReference>
<dbReference type="EMBL" id="UZAL01041481">
    <property type="protein sequence ID" value="VDP78567.1"/>
    <property type="molecule type" value="Genomic_DNA"/>
</dbReference>